<evidence type="ECO:0000256" key="2">
    <source>
        <dbReference type="SAM" id="Phobius"/>
    </source>
</evidence>
<sequence length="199" mass="22289">MTLRKRIFIINIIVTAIILAIFLYLVYGRESDTSIITSDSESETSPTAPKTITNQDKTNITKPAIAKPILALPAYSEELYVRQLAKIFVERFASYSTQNDNNNITDSLDLATVSMQTWMKTQLKPGSRDYEGVVTQVLASSVKEKTASSATVDLQIQQNFEQKTATAVGATQKEMRQKKGTVKLLKIGDQWKIDGLYWE</sequence>
<evidence type="ECO:0000313" key="3">
    <source>
        <dbReference type="EMBL" id="OGH78106.1"/>
    </source>
</evidence>
<dbReference type="Proteomes" id="UP000177040">
    <property type="component" value="Unassembled WGS sequence"/>
</dbReference>
<keyword evidence="2" id="KW-1133">Transmembrane helix</keyword>
<dbReference type="AlphaFoldDB" id="A0A1F6N280"/>
<evidence type="ECO:0000256" key="1">
    <source>
        <dbReference type="SAM" id="MobiDB-lite"/>
    </source>
</evidence>
<feature type="region of interest" description="Disordered" evidence="1">
    <location>
        <begin position="36"/>
        <end position="56"/>
    </location>
</feature>
<feature type="compositionally biased region" description="Low complexity" evidence="1">
    <location>
        <begin position="36"/>
        <end position="45"/>
    </location>
</feature>
<gene>
    <name evidence="3" type="ORF">A2983_03435</name>
</gene>
<name>A0A1F6N280_9BACT</name>
<feature type="transmembrane region" description="Helical" evidence="2">
    <location>
        <begin position="7"/>
        <end position="27"/>
    </location>
</feature>
<comment type="caution">
    <text evidence="3">The sequence shown here is derived from an EMBL/GenBank/DDBJ whole genome shotgun (WGS) entry which is preliminary data.</text>
</comment>
<reference evidence="3 4" key="1">
    <citation type="journal article" date="2016" name="Nat. Commun.">
        <title>Thousands of microbial genomes shed light on interconnected biogeochemical processes in an aquifer system.</title>
        <authorList>
            <person name="Anantharaman K."/>
            <person name="Brown C.T."/>
            <person name="Hug L.A."/>
            <person name="Sharon I."/>
            <person name="Castelle C.J."/>
            <person name="Probst A.J."/>
            <person name="Thomas B.C."/>
            <person name="Singh A."/>
            <person name="Wilkins M.J."/>
            <person name="Karaoz U."/>
            <person name="Brodie E.L."/>
            <person name="Williams K.H."/>
            <person name="Hubbard S.S."/>
            <person name="Banfield J.F."/>
        </authorList>
    </citation>
    <scope>NUCLEOTIDE SEQUENCE [LARGE SCALE GENOMIC DNA]</scope>
</reference>
<feature type="compositionally biased region" description="Polar residues" evidence="1">
    <location>
        <begin position="46"/>
        <end position="56"/>
    </location>
</feature>
<keyword evidence="2" id="KW-0812">Transmembrane</keyword>
<protein>
    <submittedName>
        <fullName evidence="3">Uncharacterized protein</fullName>
    </submittedName>
</protein>
<organism evidence="3 4">
    <name type="scientific">Candidatus Magasanikbacteria bacterium RIFCSPLOWO2_01_FULL_40_15</name>
    <dbReference type="NCBI Taxonomy" id="1798686"/>
    <lineage>
        <taxon>Bacteria</taxon>
        <taxon>Candidatus Magasanikiibacteriota</taxon>
    </lineage>
</organism>
<keyword evidence="2" id="KW-0472">Membrane</keyword>
<dbReference type="EMBL" id="MFQH01000017">
    <property type="protein sequence ID" value="OGH78106.1"/>
    <property type="molecule type" value="Genomic_DNA"/>
</dbReference>
<proteinExistence type="predicted"/>
<evidence type="ECO:0000313" key="4">
    <source>
        <dbReference type="Proteomes" id="UP000177040"/>
    </source>
</evidence>
<accession>A0A1F6N280</accession>